<feature type="domain" description="ABC transmembrane type-1" evidence="9">
    <location>
        <begin position="32"/>
        <end position="313"/>
    </location>
</feature>
<evidence type="ECO:0000313" key="11">
    <source>
        <dbReference type="Proteomes" id="UP000323242"/>
    </source>
</evidence>
<protein>
    <submittedName>
        <fullName evidence="10">ABC transporter ATP-binding protein</fullName>
    </submittedName>
</protein>
<evidence type="ECO:0000259" key="8">
    <source>
        <dbReference type="PROSITE" id="PS50893"/>
    </source>
</evidence>
<feature type="transmembrane region" description="Helical" evidence="7">
    <location>
        <begin position="260"/>
        <end position="293"/>
    </location>
</feature>
<evidence type="ECO:0000256" key="3">
    <source>
        <dbReference type="ARBA" id="ARBA00022741"/>
    </source>
</evidence>
<dbReference type="PROSITE" id="PS50893">
    <property type="entry name" value="ABC_TRANSPORTER_2"/>
    <property type="match status" value="1"/>
</dbReference>
<comment type="caution">
    <text evidence="10">The sequence shown here is derived from an EMBL/GenBank/DDBJ whole genome shotgun (WGS) entry which is preliminary data.</text>
</comment>
<dbReference type="InterPro" id="IPR039421">
    <property type="entry name" value="Type_1_exporter"/>
</dbReference>
<evidence type="ECO:0000256" key="4">
    <source>
        <dbReference type="ARBA" id="ARBA00022840"/>
    </source>
</evidence>
<dbReference type="SUPFAM" id="SSF52540">
    <property type="entry name" value="P-loop containing nucleoside triphosphate hydrolases"/>
    <property type="match status" value="1"/>
</dbReference>
<keyword evidence="5 7" id="KW-1133">Transmembrane helix</keyword>
<dbReference type="Pfam" id="PF00664">
    <property type="entry name" value="ABC_membrane"/>
    <property type="match status" value="1"/>
</dbReference>
<evidence type="ECO:0000256" key="1">
    <source>
        <dbReference type="ARBA" id="ARBA00004651"/>
    </source>
</evidence>
<dbReference type="InterPro" id="IPR027417">
    <property type="entry name" value="P-loop_NTPase"/>
</dbReference>
<sequence>MADPDRLADLPDQRAVFRRAVPFLAGHRAALALTVVLNLAGAGAAVGVTASIGRVIDAAGGGDRPALIRRALLLLLLVVGSGVLAWLSRYWLVRTGEHLLAALRERATAAVGAAPLRFLEAHPSGELLRRLTGEINGLASFAAGTLPDLVTAATVLLLTVVMLALYSWPLTVLLLLAFLPPALLTVRAFHHRAGPVYAEVAAAEAAVAAGFAESLPAQEQLRTSGSVPRWLERFARANERLLEAQSTEVRTELRLNRLALIQAGCVAGLLVLSAVLVGRGALSVGAAVVFVLATRDVFHRFEDLAGAIGDAREAQVRLARLLDLVRATRQHGATGSVRTADALPPRGELRLREVGFGHRHDQRVIDELTLTVPAGERLVVAGGTGSGKSTLGKLLAGLYVPDAGSVRFAGHDIALVDPALLRSRIVLVPQEVHLVDGTLAENLAMSASRPDRAAVERTVELLGLTEWVDSLPYGLDTEVGTRTLSAGERQLVAVARAALTDPAVLILDEATAGVDRMTAARIEEALAALAADRTLIVIAHRADTIARGRRLLTMPDGRLTDIVRETAEESRSPAER</sequence>
<dbReference type="InterPro" id="IPR011527">
    <property type="entry name" value="ABC1_TM_dom"/>
</dbReference>
<dbReference type="InterPro" id="IPR017871">
    <property type="entry name" value="ABC_transporter-like_CS"/>
</dbReference>
<dbReference type="PROSITE" id="PS50929">
    <property type="entry name" value="ABC_TM1F"/>
    <property type="match status" value="1"/>
</dbReference>
<gene>
    <name evidence="10" type="ORF">FY004_38795</name>
</gene>
<evidence type="ECO:0000313" key="10">
    <source>
        <dbReference type="EMBL" id="TYR40292.1"/>
    </source>
</evidence>
<evidence type="ECO:0000256" key="7">
    <source>
        <dbReference type="SAM" id="Phobius"/>
    </source>
</evidence>
<dbReference type="GO" id="GO:0034040">
    <property type="term" value="F:ATPase-coupled lipid transmembrane transporter activity"/>
    <property type="evidence" value="ECO:0007669"/>
    <property type="project" value="TreeGrafter"/>
</dbReference>
<feature type="transmembrane region" description="Helical" evidence="7">
    <location>
        <begin position="71"/>
        <end position="92"/>
    </location>
</feature>
<keyword evidence="3" id="KW-0547">Nucleotide-binding</keyword>
<dbReference type="EMBL" id="VSZQ01000499">
    <property type="protein sequence ID" value="TYR40292.1"/>
    <property type="molecule type" value="Genomic_DNA"/>
</dbReference>
<evidence type="ECO:0000259" key="9">
    <source>
        <dbReference type="PROSITE" id="PS50929"/>
    </source>
</evidence>
<feature type="transmembrane region" description="Helical" evidence="7">
    <location>
        <begin position="29"/>
        <end position="50"/>
    </location>
</feature>
<dbReference type="PANTHER" id="PTHR24221">
    <property type="entry name" value="ATP-BINDING CASSETTE SUB-FAMILY B"/>
    <property type="match status" value="1"/>
</dbReference>
<dbReference type="AlphaFoldDB" id="A0A5D4HIV4"/>
<dbReference type="InterPro" id="IPR003439">
    <property type="entry name" value="ABC_transporter-like_ATP-bd"/>
</dbReference>
<keyword evidence="6 7" id="KW-0472">Membrane</keyword>
<dbReference type="Gene3D" id="3.40.50.300">
    <property type="entry name" value="P-loop containing nucleotide triphosphate hydrolases"/>
    <property type="match status" value="1"/>
</dbReference>
<dbReference type="InterPro" id="IPR036640">
    <property type="entry name" value="ABC1_TM_sf"/>
</dbReference>
<proteinExistence type="predicted"/>
<keyword evidence="4 10" id="KW-0067">ATP-binding</keyword>
<dbReference type="Proteomes" id="UP000323242">
    <property type="component" value="Unassembled WGS sequence"/>
</dbReference>
<dbReference type="GO" id="GO:0016887">
    <property type="term" value="F:ATP hydrolysis activity"/>
    <property type="evidence" value="ECO:0007669"/>
    <property type="project" value="InterPro"/>
</dbReference>
<name>A0A5D4HIV4_9ACTN</name>
<dbReference type="GO" id="GO:0005524">
    <property type="term" value="F:ATP binding"/>
    <property type="evidence" value="ECO:0007669"/>
    <property type="project" value="UniProtKB-KW"/>
</dbReference>
<dbReference type="RefSeq" id="WP_148905380.1">
    <property type="nucleotide sequence ID" value="NZ_VSZQ01000499.1"/>
</dbReference>
<dbReference type="PROSITE" id="PS00211">
    <property type="entry name" value="ABC_TRANSPORTER_1"/>
    <property type="match status" value="1"/>
</dbReference>
<dbReference type="GO" id="GO:0140359">
    <property type="term" value="F:ABC-type transporter activity"/>
    <property type="evidence" value="ECO:0007669"/>
    <property type="project" value="InterPro"/>
</dbReference>
<evidence type="ECO:0000256" key="2">
    <source>
        <dbReference type="ARBA" id="ARBA00022692"/>
    </source>
</evidence>
<evidence type="ECO:0000256" key="6">
    <source>
        <dbReference type="ARBA" id="ARBA00023136"/>
    </source>
</evidence>
<accession>A0A5D4HIV4</accession>
<reference evidence="10 11" key="1">
    <citation type="submission" date="2019-08" db="EMBL/GenBank/DDBJ databases">
        <title>Draft genome for granaticin producer strain Streptomyces parvus C05.</title>
        <authorList>
            <person name="Gonzalez-Pimentel J.L."/>
        </authorList>
    </citation>
    <scope>NUCLEOTIDE SEQUENCE [LARGE SCALE GENOMIC DNA]</scope>
    <source>
        <strain evidence="10 11">C05</strain>
    </source>
</reference>
<comment type="subcellular location">
    <subcellularLocation>
        <location evidence="1">Cell membrane</location>
        <topology evidence="1">Multi-pass membrane protein</topology>
    </subcellularLocation>
</comment>
<evidence type="ECO:0000256" key="5">
    <source>
        <dbReference type="ARBA" id="ARBA00022989"/>
    </source>
</evidence>
<dbReference type="Pfam" id="PF00005">
    <property type="entry name" value="ABC_tran"/>
    <property type="match status" value="1"/>
</dbReference>
<dbReference type="Gene3D" id="1.20.1560.10">
    <property type="entry name" value="ABC transporter type 1, transmembrane domain"/>
    <property type="match status" value="1"/>
</dbReference>
<feature type="domain" description="ABC transporter" evidence="8">
    <location>
        <begin position="349"/>
        <end position="575"/>
    </location>
</feature>
<organism evidence="10 11">
    <name type="scientific">Streptomyces parvus</name>
    <dbReference type="NCBI Taxonomy" id="66428"/>
    <lineage>
        <taxon>Bacteria</taxon>
        <taxon>Bacillati</taxon>
        <taxon>Actinomycetota</taxon>
        <taxon>Actinomycetes</taxon>
        <taxon>Kitasatosporales</taxon>
        <taxon>Streptomycetaceae</taxon>
        <taxon>Streptomyces</taxon>
    </lineage>
</organism>
<dbReference type="SMART" id="SM00382">
    <property type="entry name" value="AAA"/>
    <property type="match status" value="1"/>
</dbReference>
<feature type="transmembrane region" description="Helical" evidence="7">
    <location>
        <begin position="155"/>
        <end position="179"/>
    </location>
</feature>
<keyword evidence="2 7" id="KW-0812">Transmembrane</keyword>
<dbReference type="PANTHER" id="PTHR24221:SF654">
    <property type="entry name" value="ATP-BINDING CASSETTE SUB-FAMILY B MEMBER 6"/>
    <property type="match status" value="1"/>
</dbReference>
<dbReference type="SUPFAM" id="SSF90123">
    <property type="entry name" value="ABC transporter transmembrane region"/>
    <property type="match status" value="1"/>
</dbReference>
<keyword evidence="11" id="KW-1185">Reference proteome</keyword>
<dbReference type="GO" id="GO:0005886">
    <property type="term" value="C:plasma membrane"/>
    <property type="evidence" value="ECO:0007669"/>
    <property type="project" value="UniProtKB-SubCell"/>
</dbReference>
<dbReference type="InterPro" id="IPR003593">
    <property type="entry name" value="AAA+_ATPase"/>
</dbReference>